<dbReference type="EMBL" id="BAFB01000221">
    <property type="protein sequence ID" value="GAB36491.1"/>
    <property type="molecule type" value="Genomic_DNA"/>
</dbReference>
<organism evidence="1 2">
    <name type="scientific">Gordonia otitidis (strain DSM 44809 / CCUG 52243 / JCM 12355 / NBRC 100426 / IFM 10032)</name>
    <dbReference type="NCBI Taxonomy" id="1108044"/>
    <lineage>
        <taxon>Bacteria</taxon>
        <taxon>Bacillati</taxon>
        <taxon>Actinomycetota</taxon>
        <taxon>Actinomycetes</taxon>
        <taxon>Mycobacteriales</taxon>
        <taxon>Gordoniaceae</taxon>
        <taxon>Gordonia</taxon>
    </lineage>
</organism>
<dbReference type="STRING" id="1108044.GOOTI_221_00410"/>
<proteinExistence type="predicted"/>
<name>H5TSN3_GORO1</name>
<sequence>MTTTTQRAATQARHDAFTSGRVCRWKRLGGEWFIHGVGLTEGDIVTIEKRNGGTIQEVVGAIVKLLDDGTQIARVGQL</sequence>
<evidence type="ECO:0000313" key="2">
    <source>
        <dbReference type="Proteomes" id="UP000005038"/>
    </source>
</evidence>
<dbReference type="AlphaFoldDB" id="H5TSN3"/>
<comment type="caution">
    <text evidence="1">The sequence shown here is derived from an EMBL/GenBank/DDBJ whole genome shotgun (WGS) entry which is preliminary data.</text>
</comment>
<gene>
    <name evidence="1" type="ORF">GOOTI_221_00410</name>
</gene>
<accession>H5TSN3</accession>
<keyword evidence="2" id="KW-1185">Reference proteome</keyword>
<dbReference type="RefSeq" id="WP_007240672.1">
    <property type="nucleotide sequence ID" value="NZ_BAFB01000221.1"/>
</dbReference>
<reference evidence="1" key="1">
    <citation type="submission" date="2012-02" db="EMBL/GenBank/DDBJ databases">
        <title>Whole genome shotgun sequence of Gordonia otitidis NBRC 100426.</title>
        <authorList>
            <person name="Yoshida I."/>
            <person name="Hosoyama A."/>
            <person name="Tsuchikane K."/>
            <person name="Katsumata H."/>
            <person name="Yamazaki S."/>
            <person name="Fujita N."/>
        </authorList>
    </citation>
    <scope>NUCLEOTIDE SEQUENCE [LARGE SCALE GENOMIC DNA]</scope>
    <source>
        <strain evidence="1">NBRC 100426</strain>
    </source>
</reference>
<evidence type="ECO:0000313" key="1">
    <source>
        <dbReference type="EMBL" id="GAB36491.1"/>
    </source>
</evidence>
<protein>
    <submittedName>
        <fullName evidence="1">Uncharacterized protein</fullName>
    </submittedName>
</protein>
<dbReference type="Proteomes" id="UP000005038">
    <property type="component" value="Unassembled WGS sequence"/>
</dbReference>